<dbReference type="FunFam" id="1.10.20.10:FF:000061">
    <property type="entry name" value="TFIID subunit"/>
    <property type="match status" value="1"/>
</dbReference>
<dbReference type="PANTHER" id="PTHR36124">
    <property type="match status" value="1"/>
</dbReference>
<evidence type="ECO:0000313" key="10">
    <source>
        <dbReference type="Proteomes" id="UP000521872"/>
    </source>
</evidence>
<feature type="compositionally biased region" description="Low complexity" evidence="7">
    <location>
        <begin position="119"/>
        <end position="140"/>
    </location>
</feature>
<dbReference type="GO" id="GO:0046982">
    <property type="term" value="F:protein heterodimerization activity"/>
    <property type="evidence" value="ECO:0007669"/>
    <property type="project" value="InterPro"/>
</dbReference>
<sequence length="929" mass="100258">MTTPYGSYSLNNASSSTYPATPAPGTPSQQPTTTQFTTVFDSNSLQSLPGTPTPAGRGRPRGGGGGVAASSASLLNGTGTGAKRGRKPRGGAPGGESPRFITSTFSATSPPPPNGTPLTFASTTTTTSGAAASTSANANAQYPRVHWAMPAGSTTTTTAAGAPSTSGSPEGAGSTVGDAGSTNASGGEGRSASQVRGETPSVSDNTAGTPLSYSPPNAQLSSAVIDPALTGAGGTVAGSAGVGASATTLTYTPTLGGGGSGSRRGTPLPEGAGVLAGMVLPGSRGASMQPYGVGGPGGGVGGRDDEAEGDDELLPAMADDDYSAQLSWQSQSKDNLKVLMDNLSPAQYDRFEAYRRHALPKQAVRKVIQQTLGQQVSQPVAQIIAGFSKVFVGEIVEKARAVQTRRGETGPLSPDHLREAYRAYQEETGRVGAARPLRAKKLFTVFLFCRPYQLPGLNLESATSRRAASMNALAPVNTALQNLLQSWLPSALARVSHSQHARTVSVVGGILCWMAIVRVFRWKKFNSVHEGYKDRWVRLRDAKGRARWTIDITPEEAQGIMKASWGYDMPTLMNYAIAFALFKTYGIPSISKLLCATKELKSEETIAKRYADTELLISTWIACPISGFRDQSFAKVNTPGPGQKPAEDPRAMIALARVNYLHSKYRISNDDFLYTLALFALEGDAWAKRYGWRELSPLERHAQCVFWAEIGRRMNIQDIPDSFESLQEWARDYERVHMVPAQSNHDLAEYTLDELLSATPNFLGLRALGKRGAICLMDDIVREAMMYPKQPWILHASLTAFLLSFHYFERWFLLPRRKPRIGINYDLPKPGEYDDCPMPRLYPKKWPSRPWYKPEPTTFVGRWQNAFLVKIGYYKELPGPHLKSEGYRIEEMGPLKYEKEGHEEVVLQASKLLGCPVTGPWSLGGARSR</sequence>
<comment type="similarity">
    <text evidence="2">Belongs to the TAF11 family.</text>
</comment>
<dbReference type="CDD" id="cd08048">
    <property type="entry name" value="HFD_TAF11"/>
    <property type="match status" value="1"/>
</dbReference>
<dbReference type="GO" id="GO:0016491">
    <property type="term" value="F:oxidoreductase activity"/>
    <property type="evidence" value="ECO:0007669"/>
    <property type="project" value="InterPro"/>
</dbReference>
<feature type="compositionally biased region" description="Polar residues" evidence="7">
    <location>
        <begin position="39"/>
        <end position="48"/>
    </location>
</feature>
<dbReference type="InterPro" id="IPR009072">
    <property type="entry name" value="Histone-fold"/>
</dbReference>
<dbReference type="GO" id="GO:0005634">
    <property type="term" value="C:nucleus"/>
    <property type="evidence" value="ECO:0007669"/>
    <property type="project" value="UniProtKB-SubCell"/>
</dbReference>
<evidence type="ECO:0000259" key="8">
    <source>
        <dbReference type="Pfam" id="PF04719"/>
    </source>
</evidence>
<dbReference type="GO" id="GO:0006367">
    <property type="term" value="P:transcription initiation at RNA polymerase II promoter"/>
    <property type="evidence" value="ECO:0007669"/>
    <property type="project" value="InterPro"/>
</dbReference>
<proteinExistence type="inferred from homology"/>
<reference evidence="9 10" key="1">
    <citation type="submission" date="2019-12" db="EMBL/GenBank/DDBJ databases">
        <authorList>
            <person name="Floudas D."/>
            <person name="Bentzer J."/>
            <person name="Ahren D."/>
            <person name="Johansson T."/>
            <person name="Persson P."/>
            <person name="Tunlid A."/>
        </authorList>
    </citation>
    <scope>NUCLEOTIDE SEQUENCE [LARGE SCALE GENOMIC DNA]</scope>
    <source>
        <strain evidence="9 10">CBS 102.39</strain>
    </source>
</reference>
<evidence type="ECO:0000256" key="7">
    <source>
        <dbReference type="SAM" id="MobiDB-lite"/>
    </source>
</evidence>
<dbReference type="Pfam" id="PF04719">
    <property type="entry name" value="TAFII28"/>
    <property type="match status" value="1"/>
</dbReference>
<gene>
    <name evidence="9" type="ORF">D9613_009253</name>
</gene>
<comment type="caution">
    <text evidence="9">The sequence shown here is derived from an EMBL/GenBank/DDBJ whole genome shotgun (WGS) entry which is preliminary data.</text>
</comment>
<organism evidence="9 10">
    <name type="scientific">Agrocybe pediades</name>
    <dbReference type="NCBI Taxonomy" id="84607"/>
    <lineage>
        <taxon>Eukaryota</taxon>
        <taxon>Fungi</taxon>
        <taxon>Dikarya</taxon>
        <taxon>Basidiomycota</taxon>
        <taxon>Agaricomycotina</taxon>
        <taxon>Agaricomycetes</taxon>
        <taxon>Agaricomycetidae</taxon>
        <taxon>Agaricales</taxon>
        <taxon>Agaricineae</taxon>
        <taxon>Strophariaceae</taxon>
        <taxon>Agrocybe</taxon>
    </lineage>
</organism>
<dbReference type="EMBL" id="JAACJL010000002">
    <property type="protein sequence ID" value="KAF4621972.1"/>
    <property type="molecule type" value="Genomic_DNA"/>
</dbReference>
<dbReference type="SUPFAM" id="SSF47113">
    <property type="entry name" value="Histone-fold"/>
    <property type="match status" value="1"/>
</dbReference>
<evidence type="ECO:0000256" key="3">
    <source>
        <dbReference type="ARBA" id="ARBA00023015"/>
    </source>
</evidence>
<accession>A0A8H4VTV2</accession>
<feature type="compositionally biased region" description="Polar residues" evidence="7">
    <location>
        <begin position="1"/>
        <end position="18"/>
    </location>
</feature>
<dbReference type="InterPro" id="IPR006809">
    <property type="entry name" value="TAFII28_dom"/>
</dbReference>
<protein>
    <recommendedName>
        <fullName evidence="6">Transcription initiation factor TFIID subunit 11</fullName>
    </recommendedName>
</protein>
<feature type="compositionally biased region" description="Low complexity" evidence="7">
    <location>
        <begin position="150"/>
        <end position="175"/>
    </location>
</feature>
<evidence type="ECO:0000313" key="9">
    <source>
        <dbReference type="EMBL" id="KAF4621972.1"/>
    </source>
</evidence>
<keyword evidence="4" id="KW-0804">Transcription</keyword>
<feature type="compositionally biased region" description="Low complexity" evidence="7">
    <location>
        <begin position="26"/>
        <end position="38"/>
    </location>
</feature>
<dbReference type="AlphaFoldDB" id="A0A8H4VTV2"/>
<keyword evidence="10" id="KW-1185">Reference proteome</keyword>
<evidence type="ECO:0000256" key="2">
    <source>
        <dbReference type="ARBA" id="ARBA00009788"/>
    </source>
</evidence>
<name>A0A8H4VTV2_9AGAR</name>
<comment type="subcellular location">
    <subcellularLocation>
        <location evidence="1">Nucleus</location>
    </subcellularLocation>
</comment>
<feature type="compositionally biased region" description="Polar residues" evidence="7">
    <location>
        <begin position="180"/>
        <end position="215"/>
    </location>
</feature>
<evidence type="ECO:0000256" key="5">
    <source>
        <dbReference type="ARBA" id="ARBA00023242"/>
    </source>
</evidence>
<keyword evidence="5" id="KW-0539">Nucleus</keyword>
<evidence type="ECO:0000256" key="4">
    <source>
        <dbReference type="ARBA" id="ARBA00023163"/>
    </source>
</evidence>
<dbReference type="Gene3D" id="1.10.20.10">
    <property type="entry name" value="Histone, subunit A"/>
    <property type="match status" value="1"/>
</dbReference>
<feature type="domain" description="TAFII28-like protein" evidence="8">
    <location>
        <begin position="338"/>
        <end position="422"/>
    </location>
</feature>
<feature type="region of interest" description="Disordered" evidence="7">
    <location>
        <begin position="1"/>
        <end position="215"/>
    </location>
</feature>
<dbReference type="Proteomes" id="UP000521872">
    <property type="component" value="Unassembled WGS sequence"/>
</dbReference>
<keyword evidence="3" id="KW-0805">Transcription regulation</keyword>
<dbReference type="InterPro" id="IPR046366">
    <property type="entry name" value="MPAB"/>
</dbReference>
<dbReference type="PANTHER" id="PTHR36124:SF1">
    <property type="entry name" value="ER-BOUND OXYGENASE MPAB_MPAB'_RUBBER OXYGENASE CATALYTIC DOMAIN-CONTAINING PROTEIN"/>
    <property type="match status" value="1"/>
</dbReference>
<evidence type="ECO:0000256" key="1">
    <source>
        <dbReference type="ARBA" id="ARBA00004123"/>
    </source>
</evidence>
<evidence type="ECO:0000256" key="6">
    <source>
        <dbReference type="ARBA" id="ARBA00072882"/>
    </source>
</evidence>